<reference evidence="1 2" key="1">
    <citation type="submission" date="2013-12" db="EMBL/GenBank/DDBJ databases">
        <authorList>
            <consortium name="DOE Joint Genome Institute"/>
            <person name="Kappler U."/>
            <person name="Huntemann M."/>
            <person name="Han J."/>
            <person name="Chen A."/>
            <person name="Kyrpides N."/>
            <person name="Mavromatis K."/>
            <person name="Markowitz V."/>
            <person name="Palaniappan K."/>
            <person name="Ivanova N."/>
            <person name="Schaumberg A."/>
            <person name="Pati A."/>
            <person name="Liolios K."/>
            <person name="Nordberg H.P."/>
            <person name="Cantor M.N."/>
            <person name="Hua S.X."/>
            <person name="Woyke T."/>
        </authorList>
    </citation>
    <scope>NUCLEOTIDE SEQUENCE [LARGE SCALE GENOMIC DNA]</scope>
    <source>
        <strain evidence="2">AL2</strain>
    </source>
</reference>
<protein>
    <submittedName>
        <fullName evidence="1">Uncharacterized protein</fullName>
    </submittedName>
</protein>
<evidence type="ECO:0000313" key="2">
    <source>
        <dbReference type="Proteomes" id="UP000005380"/>
    </source>
</evidence>
<dbReference type="EMBL" id="CP007030">
    <property type="protein sequence ID" value="AHF02303.1"/>
    <property type="molecule type" value="Genomic_DNA"/>
</dbReference>
<gene>
    <name evidence="1" type="ORF">THIAE_06195</name>
</gene>
<accession>W0DYG5</accession>
<name>W0DYG5_9GAMM</name>
<dbReference type="Proteomes" id="UP000005380">
    <property type="component" value="Chromosome"/>
</dbReference>
<proteinExistence type="predicted"/>
<keyword evidence="2" id="KW-1185">Reference proteome</keyword>
<organism evidence="1 2">
    <name type="scientific">Thiomicrospira aerophila AL3</name>
    <dbReference type="NCBI Taxonomy" id="717772"/>
    <lineage>
        <taxon>Bacteria</taxon>
        <taxon>Pseudomonadati</taxon>
        <taxon>Pseudomonadota</taxon>
        <taxon>Gammaproteobacteria</taxon>
        <taxon>Thiotrichales</taxon>
        <taxon>Piscirickettsiaceae</taxon>
        <taxon>Thiomicrospira</taxon>
    </lineage>
</organism>
<evidence type="ECO:0000313" key="1">
    <source>
        <dbReference type="EMBL" id="AHF02303.1"/>
    </source>
</evidence>
<dbReference type="InParanoid" id="W0DYG5"/>
<sequence length="142" mass="16125">MRHSLQSKSERLVQLLVCVVETIIEFFGALLTQNSKSVSYKNQNQYSFSLKSETKKPSGAFIISFDEITDQQIDFLKSIGMIQIPKTNKWRQSEAMANTVTVKGANNADFKFKVGVVKQLGYRWNGDDRVWVLGWAVSQKLA</sequence>
<dbReference type="HOGENOM" id="CLU_1814918_0_0_6"/>
<dbReference type="AlphaFoldDB" id="W0DYG5"/>
<dbReference type="KEGG" id="tao:THIAE_06195"/>